<organism evidence="3 4">
    <name type="scientific">Cladophialophora psammophila CBS 110553</name>
    <dbReference type="NCBI Taxonomy" id="1182543"/>
    <lineage>
        <taxon>Eukaryota</taxon>
        <taxon>Fungi</taxon>
        <taxon>Dikarya</taxon>
        <taxon>Ascomycota</taxon>
        <taxon>Pezizomycotina</taxon>
        <taxon>Eurotiomycetes</taxon>
        <taxon>Chaetothyriomycetidae</taxon>
        <taxon>Chaetothyriales</taxon>
        <taxon>Herpotrichiellaceae</taxon>
        <taxon>Cladophialophora</taxon>
    </lineage>
</organism>
<protein>
    <recommendedName>
        <fullName evidence="2">Myb-like DNA-binding domain-containing protein</fullName>
    </recommendedName>
</protein>
<evidence type="ECO:0000313" key="3">
    <source>
        <dbReference type="EMBL" id="EXJ69668.1"/>
    </source>
</evidence>
<evidence type="ECO:0000313" key="4">
    <source>
        <dbReference type="Proteomes" id="UP000019471"/>
    </source>
</evidence>
<dbReference type="STRING" id="1182543.W9WP37"/>
<dbReference type="HOGENOM" id="CLU_1015632_0_0_1"/>
<dbReference type="EMBL" id="AMGX01000010">
    <property type="protein sequence ID" value="EXJ69668.1"/>
    <property type="molecule type" value="Genomic_DNA"/>
</dbReference>
<reference evidence="3 4" key="1">
    <citation type="submission" date="2013-03" db="EMBL/GenBank/DDBJ databases">
        <title>The Genome Sequence of Cladophialophora psammophila CBS 110553.</title>
        <authorList>
            <consortium name="The Broad Institute Genomics Platform"/>
            <person name="Cuomo C."/>
            <person name="de Hoog S."/>
            <person name="Gorbushina A."/>
            <person name="Walker B."/>
            <person name="Young S.K."/>
            <person name="Zeng Q."/>
            <person name="Gargeya S."/>
            <person name="Fitzgerald M."/>
            <person name="Haas B."/>
            <person name="Abouelleil A."/>
            <person name="Allen A.W."/>
            <person name="Alvarado L."/>
            <person name="Arachchi H.M."/>
            <person name="Berlin A.M."/>
            <person name="Chapman S.B."/>
            <person name="Gainer-Dewar J."/>
            <person name="Goldberg J."/>
            <person name="Griggs A."/>
            <person name="Gujja S."/>
            <person name="Hansen M."/>
            <person name="Howarth C."/>
            <person name="Imamovic A."/>
            <person name="Ireland A."/>
            <person name="Larimer J."/>
            <person name="McCowan C."/>
            <person name="Murphy C."/>
            <person name="Pearson M."/>
            <person name="Poon T.W."/>
            <person name="Priest M."/>
            <person name="Roberts A."/>
            <person name="Saif S."/>
            <person name="Shea T."/>
            <person name="Sisk P."/>
            <person name="Sykes S."/>
            <person name="Wortman J."/>
            <person name="Nusbaum C."/>
            <person name="Birren B."/>
        </authorList>
    </citation>
    <scope>NUCLEOTIDE SEQUENCE [LARGE SCALE GENOMIC DNA]</scope>
    <source>
        <strain evidence="3 4">CBS 110553</strain>
    </source>
</reference>
<gene>
    <name evidence="3" type="ORF">A1O5_06739</name>
</gene>
<dbReference type="InterPro" id="IPR054505">
    <property type="entry name" value="Myb_DNA-bind_8"/>
</dbReference>
<name>W9WP37_9EURO</name>
<feature type="region of interest" description="Disordered" evidence="1">
    <location>
        <begin position="53"/>
        <end position="109"/>
    </location>
</feature>
<dbReference type="OrthoDB" id="5353914at2759"/>
<evidence type="ECO:0000259" key="2">
    <source>
        <dbReference type="Pfam" id="PF22980"/>
    </source>
</evidence>
<dbReference type="RefSeq" id="XP_007745520.1">
    <property type="nucleotide sequence ID" value="XM_007747330.1"/>
</dbReference>
<feature type="domain" description="Myb-like DNA-binding" evidence="2">
    <location>
        <begin position="6"/>
        <end position="54"/>
    </location>
</feature>
<dbReference type="Proteomes" id="UP000019471">
    <property type="component" value="Unassembled WGS sequence"/>
</dbReference>
<dbReference type="GeneID" id="19191447"/>
<evidence type="ECO:0000256" key="1">
    <source>
        <dbReference type="SAM" id="MobiDB-lite"/>
    </source>
</evidence>
<keyword evidence="4" id="KW-1185">Reference proteome</keyword>
<accession>W9WP37</accession>
<sequence length="291" mass="31299">MSRSTSDDQLKFLLSCVKHASHGRVDFVEVAKECGVVSKGAAAKRYERLMKAIGMSPSGGSGSSSPPKPTISKQKAKGPVERPSPAKKQKLGRDVPAFIPKKGENVPMPMRMTPASPQGDDACGPTSTESEAFHSIVGHNLFGAPGKPQQSFPTILATSHPGASSSLCQSVSYSAQQQSPFAGFPAFACGPGHQLVPDVHMYAPLPPAFREPWSFTCQEDGRPLRGFGEYANRDYAIQQNQAVQPPLSHEAMPLRLPPQPQEVVPIQQPGERQPEEGDKYSEHKGHVVVVE</sequence>
<dbReference type="AlphaFoldDB" id="W9WP37"/>
<dbReference type="eggNOG" id="ENOG502SFTJ">
    <property type="taxonomic scope" value="Eukaryota"/>
</dbReference>
<proteinExistence type="predicted"/>
<feature type="compositionally biased region" description="Basic and acidic residues" evidence="1">
    <location>
        <begin position="272"/>
        <end position="285"/>
    </location>
</feature>
<comment type="caution">
    <text evidence="3">The sequence shown here is derived from an EMBL/GenBank/DDBJ whole genome shotgun (WGS) entry which is preliminary data.</text>
</comment>
<dbReference type="Pfam" id="PF22980">
    <property type="entry name" value="Myb_DNA-bind_8"/>
    <property type="match status" value="1"/>
</dbReference>
<feature type="region of interest" description="Disordered" evidence="1">
    <location>
        <begin position="260"/>
        <end position="291"/>
    </location>
</feature>